<accession>A0A1L3FEJ1</accession>
<organism evidence="1 2">
    <name type="scientific">Bradyrhizobium japonicum</name>
    <dbReference type="NCBI Taxonomy" id="375"/>
    <lineage>
        <taxon>Bacteria</taxon>
        <taxon>Pseudomonadati</taxon>
        <taxon>Pseudomonadota</taxon>
        <taxon>Alphaproteobacteria</taxon>
        <taxon>Hyphomicrobiales</taxon>
        <taxon>Nitrobacteraceae</taxon>
        <taxon>Bradyrhizobium</taxon>
    </lineage>
</organism>
<protein>
    <submittedName>
        <fullName evidence="1">Uncharacterized protein</fullName>
    </submittedName>
</protein>
<gene>
    <name evidence="1" type="ORF">BKD09_25675</name>
</gene>
<evidence type="ECO:0000313" key="1">
    <source>
        <dbReference type="EMBL" id="APG11729.1"/>
    </source>
</evidence>
<name>A0A1L3FEJ1_BRAJP</name>
<evidence type="ECO:0000313" key="2">
    <source>
        <dbReference type="Proteomes" id="UP000181962"/>
    </source>
</evidence>
<proteinExistence type="predicted"/>
<sequence length="132" mass="14815">MLNRACKLLLMIALPLPLVTGVKADELGQDGAHRHHPLQDQLLHEKFYSSWHMPDNPVLSCCNSADCYPTEVRYVDGRIYARRREDGKYILIPSQKVERNRDNPDGRNHLCAPPPSASLVDTVYCFALGGAT</sequence>
<dbReference type="RefSeq" id="WP_014495024.1">
    <property type="nucleotide sequence ID" value="NZ_BJNK01000009.1"/>
</dbReference>
<dbReference type="EMBL" id="CP017637">
    <property type="protein sequence ID" value="APG11729.1"/>
    <property type="molecule type" value="Genomic_DNA"/>
</dbReference>
<dbReference type="AlphaFoldDB" id="A0A1L3FEJ1"/>
<dbReference type="Proteomes" id="UP000181962">
    <property type="component" value="Chromosome"/>
</dbReference>
<reference evidence="1 2" key="1">
    <citation type="submission" date="2016-11" db="EMBL/GenBank/DDBJ databases">
        <title>Complete Genome Sequence of Bradyrhizobium sp. strain J5, an isolated from soybean nodule in Hokkaido.</title>
        <authorList>
            <person name="Kanehara K."/>
        </authorList>
    </citation>
    <scope>NUCLEOTIDE SEQUENCE [LARGE SCALE GENOMIC DNA]</scope>
    <source>
        <strain evidence="1 2">J5</strain>
    </source>
</reference>
<dbReference type="GeneID" id="64070049"/>